<dbReference type="Pfam" id="PF00216">
    <property type="entry name" value="Bac_DNA_binding"/>
    <property type="match status" value="1"/>
</dbReference>
<dbReference type="Proteomes" id="UP000443582">
    <property type="component" value="Unassembled WGS sequence"/>
</dbReference>
<evidence type="ECO:0000256" key="4">
    <source>
        <dbReference type="ARBA" id="ARBA00023015"/>
    </source>
</evidence>
<keyword evidence="6 9" id="KW-0804">Transcription</keyword>
<keyword evidence="4 9" id="KW-0805">Transcription regulation</keyword>
<dbReference type="RefSeq" id="WP_115363751.1">
    <property type="nucleotide sequence ID" value="NZ_QDKL01000003.1"/>
</dbReference>
<keyword evidence="12" id="KW-1185">Reference proteome</keyword>
<evidence type="ECO:0000256" key="2">
    <source>
        <dbReference type="ARBA" id="ARBA00018329"/>
    </source>
</evidence>
<dbReference type="SUPFAM" id="SSF47729">
    <property type="entry name" value="IHF-like DNA-binding proteins"/>
    <property type="match status" value="1"/>
</dbReference>
<dbReference type="InterPro" id="IPR005684">
    <property type="entry name" value="IHF_alpha"/>
</dbReference>
<reference evidence="12" key="1">
    <citation type="journal article" date="2019" name="Int. J. Syst. Evol. Microbiol.">
        <title>Halobacteriovorax valvorus sp. nov., a novel prokaryotic predator isolated from coastal seawater of China.</title>
        <authorList>
            <person name="Chen M.-X."/>
        </authorList>
    </citation>
    <scope>NUCLEOTIDE SEQUENCE [LARGE SCALE GENOMIC DNA]</scope>
    <source>
        <strain evidence="12">BL9</strain>
    </source>
</reference>
<dbReference type="Gene3D" id="4.10.520.10">
    <property type="entry name" value="IHF-like DNA-binding proteins"/>
    <property type="match status" value="1"/>
</dbReference>
<evidence type="ECO:0000313" key="12">
    <source>
        <dbReference type="Proteomes" id="UP000443582"/>
    </source>
</evidence>
<dbReference type="PROSITE" id="PS00045">
    <property type="entry name" value="HISTONE_LIKE"/>
    <property type="match status" value="1"/>
</dbReference>
<dbReference type="NCBIfam" id="NF001401">
    <property type="entry name" value="PRK00285.1"/>
    <property type="match status" value="1"/>
</dbReference>
<comment type="subunit">
    <text evidence="9">Heterodimer of an alpha and a beta chain.</text>
</comment>
<dbReference type="InterPro" id="IPR010992">
    <property type="entry name" value="IHF-like_DNA-bd_dom_sf"/>
</dbReference>
<dbReference type="EMBL" id="QDKL01000003">
    <property type="protein sequence ID" value="RZF21187.1"/>
    <property type="molecule type" value="Genomic_DNA"/>
</dbReference>
<dbReference type="SMART" id="SM00411">
    <property type="entry name" value="BHL"/>
    <property type="match status" value="1"/>
</dbReference>
<evidence type="ECO:0000256" key="10">
    <source>
        <dbReference type="SAM" id="MobiDB-lite"/>
    </source>
</evidence>
<evidence type="ECO:0000256" key="9">
    <source>
        <dbReference type="RuleBase" id="RU004485"/>
    </source>
</evidence>
<accession>A0ABY0IIL9</accession>
<keyword evidence="5 9" id="KW-0238">DNA-binding</keyword>
<organism evidence="11 12">
    <name type="scientific">Halobacteriovorax vibrionivorans</name>
    <dbReference type="NCBI Taxonomy" id="2152716"/>
    <lineage>
        <taxon>Bacteria</taxon>
        <taxon>Pseudomonadati</taxon>
        <taxon>Bdellovibrionota</taxon>
        <taxon>Bacteriovoracia</taxon>
        <taxon>Bacteriovoracales</taxon>
        <taxon>Halobacteriovoraceae</taxon>
        <taxon>Halobacteriovorax</taxon>
    </lineage>
</organism>
<feature type="region of interest" description="Disordered" evidence="10">
    <location>
        <begin position="96"/>
        <end position="136"/>
    </location>
</feature>
<evidence type="ECO:0000256" key="3">
    <source>
        <dbReference type="ARBA" id="ARBA00022845"/>
    </source>
</evidence>
<evidence type="ECO:0000256" key="8">
    <source>
        <dbReference type="RuleBase" id="RU003939"/>
    </source>
</evidence>
<feature type="compositionally biased region" description="Basic and acidic residues" evidence="10">
    <location>
        <begin position="96"/>
        <end position="113"/>
    </location>
</feature>
<dbReference type="PANTHER" id="PTHR33175">
    <property type="entry name" value="DNA-BINDING PROTEIN HU"/>
    <property type="match status" value="1"/>
</dbReference>
<sequence>MTKADIVERVYKEAGFSKKEASDLVDLVFKVIKDTLARGEKVKISGFGNFSIRDKASRVGRNPQTGEAMEISARRVLTFKPSQVLKEDITGRYAHRIDEKGKEDTSIAPKEGKPQALSSFLNNDDSKDDENEFNGF</sequence>
<dbReference type="PRINTS" id="PR01727">
    <property type="entry name" value="DNABINDINGHU"/>
</dbReference>
<comment type="function">
    <text evidence="9">This protein is one of the two subunits of integration host factor, a specific DNA-binding protein that functions in genetic recombination as well as in transcriptional and translational control.</text>
</comment>
<feature type="compositionally biased region" description="Acidic residues" evidence="10">
    <location>
        <begin position="126"/>
        <end position="136"/>
    </location>
</feature>
<evidence type="ECO:0000256" key="5">
    <source>
        <dbReference type="ARBA" id="ARBA00023125"/>
    </source>
</evidence>
<dbReference type="CDD" id="cd13835">
    <property type="entry name" value="IHF_A"/>
    <property type="match status" value="1"/>
</dbReference>
<comment type="similarity">
    <text evidence="1 8">Belongs to the bacterial histone-like protein family.</text>
</comment>
<keyword evidence="7 9" id="KW-0233">DNA recombination</keyword>
<name>A0ABY0IIL9_9BACT</name>
<dbReference type="InterPro" id="IPR000119">
    <property type="entry name" value="Hist_DNA-bd"/>
</dbReference>
<evidence type="ECO:0000256" key="1">
    <source>
        <dbReference type="ARBA" id="ARBA00010529"/>
    </source>
</evidence>
<gene>
    <name evidence="11" type="ORF">DAY19_14105</name>
</gene>
<evidence type="ECO:0000256" key="6">
    <source>
        <dbReference type="ARBA" id="ARBA00023163"/>
    </source>
</evidence>
<dbReference type="NCBIfam" id="TIGR00987">
    <property type="entry name" value="himA"/>
    <property type="match status" value="1"/>
</dbReference>
<protein>
    <recommendedName>
        <fullName evidence="2 9">Integration host factor subunit alpha</fullName>
    </recommendedName>
</protein>
<dbReference type="PANTHER" id="PTHR33175:SF2">
    <property type="entry name" value="INTEGRATION HOST FACTOR SUBUNIT ALPHA"/>
    <property type="match status" value="1"/>
</dbReference>
<evidence type="ECO:0000256" key="7">
    <source>
        <dbReference type="ARBA" id="ARBA00023172"/>
    </source>
</evidence>
<comment type="caution">
    <text evidence="11">The sequence shown here is derived from an EMBL/GenBank/DDBJ whole genome shotgun (WGS) entry which is preliminary data.</text>
</comment>
<keyword evidence="3 9" id="KW-0810">Translation regulation</keyword>
<dbReference type="InterPro" id="IPR020816">
    <property type="entry name" value="Histone-like_DNA-bd_CS"/>
</dbReference>
<proteinExistence type="inferred from homology"/>
<evidence type="ECO:0000313" key="11">
    <source>
        <dbReference type="EMBL" id="RZF21187.1"/>
    </source>
</evidence>